<dbReference type="GO" id="GO:0022857">
    <property type="term" value="F:transmembrane transporter activity"/>
    <property type="evidence" value="ECO:0007669"/>
    <property type="project" value="InterPro"/>
</dbReference>
<evidence type="ECO:0000256" key="1">
    <source>
        <dbReference type="ARBA" id="ARBA00004651"/>
    </source>
</evidence>
<keyword evidence="3 6" id="KW-0812">Transmembrane</keyword>
<dbReference type="CDD" id="cd06173">
    <property type="entry name" value="MFS_MefA_like"/>
    <property type="match status" value="1"/>
</dbReference>
<keyword evidence="5 6" id="KW-0472">Membrane</keyword>
<dbReference type="Proteomes" id="UP000190797">
    <property type="component" value="Chromosome"/>
</dbReference>
<dbReference type="Gene3D" id="1.20.1250.20">
    <property type="entry name" value="MFS general substrate transporter like domains"/>
    <property type="match status" value="1"/>
</dbReference>
<evidence type="ECO:0000256" key="4">
    <source>
        <dbReference type="ARBA" id="ARBA00022989"/>
    </source>
</evidence>
<dbReference type="InterPro" id="IPR036259">
    <property type="entry name" value="MFS_trans_sf"/>
</dbReference>
<proteinExistence type="predicted"/>
<dbReference type="PANTHER" id="PTHR23513:SF6">
    <property type="entry name" value="MAJOR FACILITATOR SUPERFAMILY ASSOCIATED DOMAIN-CONTAINING PROTEIN"/>
    <property type="match status" value="1"/>
</dbReference>
<dbReference type="GO" id="GO:0005886">
    <property type="term" value="C:plasma membrane"/>
    <property type="evidence" value="ECO:0007669"/>
    <property type="project" value="UniProtKB-SubCell"/>
</dbReference>
<feature type="transmembrane region" description="Helical" evidence="6">
    <location>
        <begin position="225"/>
        <end position="247"/>
    </location>
</feature>
<dbReference type="KEGG" id="noa:BKM31_11970"/>
<dbReference type="PANTHER" id="PTHR23513">
    <property type="entry name" value="INTEGRAL MEMBRANE EFFLUX PROTEIN-RELATED"/>
    <property type="match status" value="1"/>
</dbReference>
<comment type="subcellular location">
    <subcellularLocation>
        <location evidence="1">Cell membrane</location>
        <topology evidence="1">Multi-pass membrane protein</topology>
    </subcellularLocation>
</comment>
<feature type="transmembrane region" description="Helical" evidence="6">
    <location>
        <begin position="108"/>
        <end position="129"/>
    </location>
</feature>
<evidence type="ECO:0000313" key="8">
    <source>
        <dbReference type="Proteomes" id="UP000190797"/>
    </source>
</evidence>
<dbReference type="AlphaFoldDB" id="A0A1U9ZVW2"/>
<feature type="transmembrane region" description="Helical" evidence="6">
    <location>
        <begin position="348"/>
        <end position="373"/>
    </location>
</feature>
<evidence type="ECO:0000256" key="6">
    <source>
        <dbReference type="SAM" id="Phobius"/>
    </source>
</evidence>
<protein>
    <submittedName>
        <fullName evidence="7">MFS transporter</fullName>
    </submittedName>
</protein>
<accession>A0A1U9ZVW2</accession>
<gene>
    <name evidence="7" type="ORF">BKM31_11970</name>
</gene>
<keyword evidence="2" id="KW-1003">Cell membrane</keyword>
<feature type="transmembrane region" description="Helical" evidence="6">
    <location>
        <begin position="84"/>
        <end position="102"/>
    </location>
</feature>
<feature type="transmembrane region" description="Helical" evidence="6">
    <location>
        <begin position="12"/>
        <end position="30"/>
    </location>
</feature>
<evidence type="ECO:0000256" key="2">
    <source>
        <dbReference type="ARBA" id="ARBA00022475"/>
    </source>
</evidence>
<feature type="transmembrane region" description="Helical" evidence="6">
    <location>
        <begin position="379"/>
        <end position="397"/>
    </location>
</feature>
<dbReference type="OrthoDB" id="3811961at2"/>
<evidence type="ECO:0000256" key="3">
    <source>
        <dbReference type="ARBA" id="ARBA00022692"/>
    </source>
</evidence>
<feature type="transmembrane region" description="Helical" evidence="6">
    <location>
        <begin position="314"/>
        <end position="336"/>
    </location>
</feature>
<dbReference type="EMBL" id="CP017717">
    <property type="protein sequence ID" value="AQZ62093.1"/>
    <property type="molecule type" value="Genomic_DNA"/>
</dbReference>
<evidence type="ECO:0000313" key="7">
    <source>
        <dbReference type="EMBL" id="AQZ62093.1"/>
    </source>
</evidence>
<keyword evidence="4 6" id="KW-1133">Transmembrane helix</keyword>
<name>A0A1U9ZVW2_9ACTN</name>
<evidence type="ECO:0000256" key="5">
    <source>
        <dbReference type="ARBA" id="ARBA00023136"/>
    </source>
</evidence>
<feature type="transmembrane region" description="Helical" evidence="6">
    <location>
        <begin position="50"/>
        <end position="72"/>
    </location>
</feature>
<feature type="transmembrane region" description="Helical" evidence="6">
    <location>
        <begin position="259"/>
        <end position="277"/>
    </location>
</feature>
<dbReference type="Pfam" id="PF07690">
    <property type="entry name" value="MFS_1"/>
    <property type="match status" value="1"/>
</dbReference>
<feature type="transmembrane region" description="Helical" evidence="6">
    <location>
        <begin position="289"/>
        <end position="308"/>
    </location>
</feature>
<dbReference type="STRING" id="1909395.BKM31_11970"/>
<reference evidence="8" key="1">
    <citation type="journal article" date="2017" name="Med. Chem. Commun.">
        <title>Nonomuraea sp. ATCC 55076 harbours the largest actinomycete chromosome to date and the kistamicin biosynthetic gene cluster.</title>
        <authorList>
            <person name="Nazari B."/>
            <person name="Forneris C.C."/>
            <person name="Gibson M.I."/>
            <person name="Moon K."/>
            <person name="Schramma K.R."/>
            <person name="Seyedsayamdost M.R."/>
        </authorList>
    </citation>
    <scope>NUCLEOTIDE SEQUENCE [LARGE SCALE GENOMIC DNA]</scope>
    <source>
        <strain evidence="8">ATCC 55076</strain>
    </source>
</reference>
<keyword evidence="8" id="KW-1185">Reference proteome</keyword>
<dbReference type="SUPFAM" id="SSF103473">
    <property type="entry name" value="MFS general substrate transporter"/>
    <property type="match status" value="1"/>
</dbReference>
<dbReference type="RefSeq" id="WP_080038236.1">
    <property type="nucleotide sequence ID" value="NZ_CP017717.1"/>
</dbReference>
<organism evidence="7 8">
    <name type="scientific">[Actinomadura] parvosata subsp. kistnae</name>
    <dbReference type="NCBI Taxonomy" id="1909395"/>
    <lineage>
        <taxon>Bacteria</taxon>
        <taxon>Bacillati</taxon>
        <taxon>Actinomycetota</taxon>
        <taxon>Actinomycetes</taxon>
        <taxon>Streptosporangiales</taxon>
        <taxon>Streptosporangiaceae</taxon>
        <taxon>Nonomuraea</taxon>
    </lineage>
</organism>
<sequence length="399" mass="41055">MAGDGGGLGRDFGRLWGAYATSAAGTYLALDSLPLIAVLVLDASAAQLSWMAAASGAAGALLAVPLGPWIEFQRKRPLMVRADLVRFLVLLSVPAAYAPGLLTYAQLLAVAVVVAVSDIVFVGAGGAHLRSLVPDRHLVRANSRFETVSWLATAVGPPAGGALVGLLGPVVTVALNAVSYALSALGLRSITAPEPPPPARAAGGSRLRDVAEGWRAIAADRDLRLLFANGVLVNALIMATAPLLLHLMVHDLGFTPLEYGLALGVPCLGGIAGARLSRPLVRRFGERRILLGFGAARVLWLVGLAFVGPGTGGLLVVMAAELGLITCIAVFNPVLVTYRLRRAPQDTVARVLTAWTITSRATIATATALWGVLAGLAGGRTAIAVAGVLLIGTIALLPR</sequence>
<dbReference type="InterPro" id="IPR011701">
    <property type="entry name" value="MFS"/>
</dbReference>